<evidence type="ECO:0000313" key="2">
    <source>
        <dbReference type="EMBL" id="QIU96168.1"/>
    </source>
</evidence>
<protein>
    <submittedName>
        <fullName evidence="2">Acyloxyacyl hydrolase</fullName>
    </submittedName>
</protein>
<dbReference type="Gene3D" id="2.40.160.20">
    <property type="match status" value="1"/>
</dbReference>
<dbReference type="InterPro" id="IPR018550">
    <property type="entry name" value="Lipid-A_deacylase-rel"/>
</dbReference>
<keyword evidence="3" id="KW-1185">Reference proteome</keyword>
<proteinExistence type="predicted"/>
<dbReference type="Proteomes" id="UP000501780">
    <property type="component" value="Chromosome"/>
</dbReference>
<gene>
    <name evidence="2" type="ORF">BacF7301_19310</name>
</gene>
<dbReference type="AlphaFoldDB" id="A0A6H0KUK6"/>
<reference evidence="2 3" key="1">
    <citation type="submission" date="2020-03" db="EMBL/GenBank/DDBJ databases">
        <title>Genomic analysis of Bacteroides faecium CBA7301.</title>
        <authorList>
            <person name="Kim J."/>
            <person name="Roh S.W."/>
        </authorList>
    </citation>
    <scope>NUCLEOTIDE SEQUENCE [LARGE SCALE GENOMIC DNA]</scope>
    <source>
        <strain evidence="2 3">CBA7301</strain>
    </source>
</reference>
<dbReference type="RefSeq" id="WP_167965394.1">
    <property type="nucleotide sequence ID" value="NZ_CP050831.1"/>
</dbReference>
<dbReference type="EMBL" id="CP050831">
    <property type="protein sequence ID" value="QIU96168.1"/>
    <property type="molecule type" value="Genomic_DNA"/>
</dbReference>
<feature type="coiled-coil region" evidence="1">
    <location>
        <begin position="42"/>
        <end position="76"/>
    </location>
</feature>
<sequence length="471" mass="54127">MRFKVPRWKAIAFRTTFRYAFCSALLFPGAFLHSQEVRQDTLEDARQDVKQLQEVVRELRQEVRKLQEEIRGLRQGYFPEYGEYQFDSVSAYTPHRFIHRLGIEARPQYVFPTNPFLRGENERWKPIQTSFAAHLKYSFKFRPNTCADRIYGGAYQGFGLAVTTFGDKKQLGDPFTFYLFQGARIARFNPRLSLNYEWNFGISAGWQPYDNDYNSYNGAVGSRMNAYLNAGIYLNWAFSRYFDLIIGGDFTHFSNGNTKFPNAGVNTTGAKIGLVYNFNREESDLTKSLVTPLIPRFPRHISYDLVMFGSWRRKGVYVESGKQIASPGSYPVAGFNFAPMYNLNYKFRFGVSLDGVYDGSANVYIEDVISDYGDTGSRRFCRPGIQHQLALGVSGRAEYVMPYFTIGVGIGSNVLGRGDLRGLYQVFALKMNITRSSFLHIGYNLQNFQTPNYLMLGLGFRFHNKYPKVRH</sequence>
<dbReference type="Pfam" id="PF09411">
    <property type="entry name" value="PagL"/>
    <property type="match status" value="1"/>
</dbReference>
<dbReference type="GO" id="GO:0016787">
    <property type="term" value="F:hydrolase activity"/>
    <property type="evidence" value="ECO:0007669"/>
    <property type="project" value="UniProtKB-KW"/>
</dbReference>
<organism evidence="2 3">
    <name type="scientific">Bacteroides faecium</name>
    <dbReference type="NCBI Taxonomy" id="2715212"/>
    <lineage>
        <taxon>Bacteria</taxon>
        <taxon>Pseudomonadati</taxon>
        <taxon>Bacteroidota</taxon>
        <taxon>Bacteroidia</taxon>
        <taxon>Bacteroidales</taxon>
        <taxon>Bacteroidaceae</taxon>
        <taxon>Bacteroides</taxon>
    </lineage>
</organism>
<keyword evidence="2" id="KW-0378">Hydrolase</keyword>
<evidence type="ECO:0000256" key="1">
    <source>
        <dbReference type="SAM" id="Coils"/>
    </source>
</evidence>
<evidence type="ECO:0000313" key="3">
    <source>
        <dbReference type="Proteomes" id="UP000501780"/>
    </source>
</evidence>
<keyword evidence="1" id="KW-0175">Coiled coil</keyword>
<dbReference type="KEGG" id="bfc:BacF7301_19310"/>
<accession>A0A6H0KUK6</accession>
<name>A0A6H0KUK6_9BACE</name>